<dbReference type="PROSITE" id="PS50846">
    <property type="entry name" value="HMA_2"/>
    <property type="match status" value="1"/>
</dbReference>
<sequence length="130" mass="14226">MHLMSFFCVCMPHAIRIPQKIVLKVCINCQKCKRDLLRVVTKFTGIDEIAVDIEKGTLTVVGTVDPACLTKKIRKSGKMAEIISVGPPKPPEKKEPSKTEPKPLPACCNNCQVAVGAAFISNENIFCSIL</sequence>
<evidence type="ECO:0000313" key="8">
    <source>
        <dbReference type="EMBL" id="WKA02574.1"/>
    </source>
</evidence>
<dbReference type="PANTHER" id="PTHR45811:SF33">
    <property type="entry name" value="HEAVY METAL-ASSOCIATED ISOPRENYLATED PLANT PROTEIN 2-RELATED"/>
    <property type="match status" value="1"/>
</dbReference>
<evidence type="ECO:0000256" key="6">
    <source>
        <dbReference type="SAM" id="MobiDB-lite"/>
    </source>
</evidence>
<dbReference type="Pfam" id="PF00403">
    <property type="entry name" value="HMA"/>
    <property type="match status" value="1"/>
</dbReference>
<keyword evidence="2" id="KW-0479">Metal-binding</keyword>
<organism evidence="8 9">
    <name type="scientific">Vitis vinifera</name>
    <name type="common">Grape</name>
    <dbReference type="NCBI Taxonomy" id="29760"/>
    <lineage>
        <taxon>Eukaryota</taxon>
        <taxon>Viridiplantae</taxon>
        <taxon>Streptophyta</taxon>
        <taxon>Embryophyta</taxon>
        <taxon>Tracheophyta</taxon>
        <taxon>Spermatophyta</taxon>
        <taxon>Magnoliopsida</taxon>
        <taxon>eudicotyledons</taxon>
        <taxon>Gunneridae</taxon>
        <taxon>Pentapetalae</taxon>
        <taxon>rosids</taxon>
        <taxon>Vitales</taxon>
        <taxon>Vitaceae</taxon>
        <taxon>Viteae</taxon>
        <taxon>Vitis</taxon>
    </lineage>
</organism>
<evidence type="ECO:0000256" key="2">
    <source>
        <dbReference type="ARBA" id="ARBA00022723"/>
    </source>
</evidence>
<dbReference type="InterPro" id="IPR051863">
    <property type="entry name" value="HIPP"/>
</dbReference>
<dbReference type="InterPro" id="IPR036163">
    <property type="entry name" value="HMA_dom_sf"/>
</dbReference>
<evidence type="ECO:0000256" key="4">
    <source>
        <dbReference type="ARBA" id="ARBA00023289"/>
    </source>
</evidence>
<dbReference type="PANTHER" id="PTHR45811">
    <property type="entry name" value="COPPER TRANSPORT PROTEIN FAMILY-RELATED"/>
    <property type="match status" value="1"/>
</dbReference>
<feature type="region of interest" description="Disordered" evidence="6">
    <location>
        <begin position="80"/>
        <end position="103"/>
    </location>
</feature>
<protein>
    <recommendedName>
        <fullName evidence="7">HMA domain-containing protein</fullName>
    </recommendedName>
</protein>
<evidence type="ECO:0000313" key="9">
    <source>
        <dbReference type="Proteomes" id="UP001227230"/>
    </source>
</evidence>
<accession>A0ABY9D5G8</accession>
<keyword evidence="1" id="KW-0488">Methylation</keyword>
<keyword evidence="3" id="KW-0449">Lipoprotein</keyword>
<evidence type="ECO:0000256" key="5">
    <source>
        <dbReference type="ARBA" id="ARBA00024045"/>
    </source>
</evidence>
<name>A0ABY9D5G8_VITVI</name>
<feature type="domain" description="HMA" evidence="7">
    <location>
        <begin position="18"/>
        <end position="81"/>
    </location>
</feature>
<dbReference type="SUPFAM" id="SSF55008">
    <property type="entry name" value="HMA, heavy metal-associated domain"/>
    <property type="match status" value="1"/>
</dbReference>
<gene>
    <name evidence="8" type="ORF">VitviT2T_020747</name>
</gene>
<evidence type="ECO:0000259" key="7">
    <source>
        <dbReference type="PROSITE" id="PS50846"/>
    </source>
</evidence>
<dbReference type="Gene3D" id="3.30.70.100">
    <property type="match status" value="1"/>
</dbReference>
<keyword evidence="9" id="KW-1185">Reference proteome</keyword>
<comment type="similarity">
    <text evidence="5">Belongs to the HIPP family.</text>
</comment>
<dbReference type="Proteomes" id="UP001227230">
    <property type="component" value="Chromosome 14"/>
</dbReference>
<evidence type="ECO:0000256" key="1">
    <source>
        <dbReference type="ARBA" id="ARBA00022481"/>
    </source>
</evidence>
<dbReference type="EMBL" id="CP126661">
    <property type="protein sequence ID" value="WKA02574.1"/>
    <property type="molecule type" value="Genomic_DNA"/>
</dbReference>
<keyword evidence="4" id="KW-0636">Prenylation</keyword>
<dbReference type="InterPro" id="IPR006121">
    <property type="entry name" value="HMA_dom"/>
</dbReference>
<feature type="compositionally biased region" description="Basic and acidic residues" evidence="6">
    <location>
        <begin position="90"/>
        <end position="101"/>
    </location>
</feature>
<evidence type="ECO:0000256" key="3">
    <source>
        <dbReference type="ARBA" id="ARBA00023288"/>
    </source>
</evidence>
<reference evidence="8 9" key="1">
    <citation type="journal article" date="2023" name="Hortic Res">
        <title>The complete reference genome for grapevine (Vitis vinifera L.) genetics and breeding.</title>
        <authorList>
            <person name="Shi X."/>
            <person name="Cao S."/>
            <person name="Wang X."/>
            <person name="Huang S."/>
            <person name="Wang Y."/>
            <person name="Liu Z."/>
            <person name="Liu W."/>
            <person name="Leng X."/>
            <person name="Peng Y."/>
            <person name="Wang N."/>
            <person name="Wang Y."/>
            <person name="Ma Z."/>
            <person name="Xu X."/>
            <person name="Zhang F."/>
            <person name="Xue H."/>
            <person name="Zhong H."/>
            <person name="Wang Y."/>
            <person name="Zhang K."/>
            <person name="Velt A."/>
            <person name="Avia K."/>
            <person name="Holtgrawe D."/>
            <person name="Grimplet J."/>
            <person name="Matus J.T."/>
            <person name="Ware D."/>
            <person name="Wu X."/>
            <person name="Wang H."/>
            <person name="Liu C."/>
            <person name="Fang Y."/>
            <person name="Rustenholz C."/>
            <person name="Cheng Z."/>
            <person name="Xiao H."/>
            <person name="Zhou Y."/>
        </authorList>
    </citation>
    <scope>NUCLEOTIDE SEQUENCE [LARGE SCALE GENOMIC DNA]</scope>
    <source>
        <strain evidence="9">cv. Pinot noir / PN40024</strain>
        <tissue evidence="8">Leaf</tissue>
    </source>
</reference>
<proteinExistence type="inferred from homology"/>